<sequence>MTPRGPIAPAVTTVPPVPPVPPVLLSRARLRVPAPSVRRAVPPARPLSFPWAFVFPDRQPS</sequence>
<evidence type="ECO:0000313" key="2">
    <source>
        <dbReference type="Proteomes" id="UP000614047"/>
    </source>
</evidence>
<protein>
    <submittedName>
        <fullName evidence="1">Uncharacterized protein</fullName>
    </submittedName>
</protein>
<dbReference type="EMBL" id="JADOUA010000001">
    <property type="protein sequence ID" value="MBG6091144.1"/>
    <property type="molecule type" value="Genomic_DNA"/>
</dbReference>
<comment type="caution">
    <text evidence="1">The sequence shown here is derived from an EMBL/GenBank/DDBJ whole genome shotgun (WGS) entry which is preliminary data.</text>
</comment>
<reference evidence="1" key="1">
    <citation type="submission" date="2020-11" db="EMBL/GenBank/DDBJ databases">
        <title>Sequencing the genomes of 1000 actinobacteria strains.</title>
        <authorList>
            <person name="Klenk H.-P."/>
        </authorList>
    </citation>
    <scope>NUCLEOTIDE SEQUENCE</scope>
    <source>
        <strain evidence="1">DSM 43175</strain>
    </source>
</reference>
<name>A0A931GSR8_9ACTN</name>
<accession>A0A931GSR8</accession>
<dbReference type="Proteomes" id="UP000614047">
    <property type="component" value="Unassembled WGS sequence"/>
</dbReference>
<keyword evidence="2" id="KW-1185">Reference proteome</keyword>
<dbReference type="AlphaFoldDB" id="A0A931GSR8"/>
<gene>
    <name evidence="1" type="ORF">IW256_005257</name>
</gene>
<proteinExistence type="predicted"/>
<evidence type="ECO:0000313" key="1">
    <source>
        <dbReference type="EMBL" id="MBG6091144.1"/>
    </source>
</evidence>
<organism evidence="1 2">
    <name type="scientific">Actinomadura viridis</name>
    <dbReference type="NCBI Taxonomy" id="58110"/>
    <lineage>
        <taxon>Bacteria</taxon>
        <taxon>Bacillati</taxon>
        <taxon>Actinomycetota</taxon>
        <taxon>Actinomycetes</taxon>
        <taxon>Streptosporangiales</taxon>
        <taxon>Thermomonosporaceae</taxon>
        <taxon>Actinomadura</taxon>
    </lineage>
</organism>